<evidence type="ECO:0000313" key="2">
    <source>
        <dbReference type="Proteomes" id="UP000607653"/>
    </source>
</evidence>
<sequence>MTSMWKKSVGESSLSIIAMKTSTDLPFNQCLLVQNLTMQVRV</sequence>
<accession>A0A822Z340</accession>
<keyword evidence="2" id="KW-1185">Reference proteome</keyword>
<name>A0A822Z340_NELNU</name>
<evidence type="ECO:0000313" key="1">
    <source>
        <dbReference type="EMBL" id="DAD39197.1"/>
    </source>
</evidence>
<organism evidence="1 2">
    <name type="scientific">Nelumbo nucifera</name>
    <name type="common">Sacred lotus</name>
    <dbReference type="NCBI Taxonomy" id="4432"/>
    <lineage>
        <taxon>Eukaryota</taxon>
        <taxon>Viridiplantae</taxon>
        <taxon>Streptophyta</taxon>
        <taxon>Embryophyta</taxon>
        <taxon>Tracheophyta</taxon>
        <taxon>Spermatophyta</taxon>
        <taxon>Magnoliopsida</taxon>
        <taxon>Proteales</taxon>
        <taxon>Nelumbonaceae</taxon>
        <taxon>Nelumbo</taxon>
    </lineage>
</organism>
<dbReference type="Proteomes" id="UP000607653">
    <property type="component" value="Unassembled WGS sequence"/>
</dbReference>
<dbReference type="AlphaFoldDB" id="A0A822Z340"/>
<protein>
    <submittedName>
        <fullName evidence="1">Uncharacterized protein</fullName>
    </submittedName>
</protein>
<proteinExistence type="predicted"/>
<reference evidence="1 2" key="1">
    <citation type="journal article" date="2020" name="Mol. Biol. Evol.">
        <title>Distinct Expression and Methylation Patterns for Genes with Different Fates following a Single Whole-Genome Duplication in Flowering Plants.</title>
        <authorList>
            <person name="Shi T."/>
            <person name="Rahmani R.S."/>
            <person name="Gugger P.F."/>
            <person name="Wang M."/>
            <person name="Li H."/>
            <person name="Zhang Y."/>
            <person name="Li Z."/>
            <person name="Wang Q."/>
            <person name="Van de Peer Y."/>
            <person name="Marchal K."/>
            <person name="Chen J."/>
        </authorList>
    </citation>
    <scope>NUCLEOTIDE SEQUENCE [LARGE SCALE GENOMIC DNA]</scope>
    <source>
        <tissue evidence="1">Leaf</tissue>
    </source>
</reference>
<comment type="caution">
    <text evidence="1">The sequence shown here is derived from an EMBL/GenBank/DDBJ whole genome shotgun (WGS) entry which is preliminary data.</text>
</comment>
<dbReference type="EMBL" id="DUZY01000005">
    <property type="protein sequence ID" value="DAD39197.1"/>
    <property type="molecule type" value="Genomic_DNA"/>
</dbReference>
<gene>
    <name evidence="1" type="ORF">HUJ06_013520</name>
</gene>